<evidence type="ECO:0000259" key="2">
    <source>
        <dbReference type="Pfam" id="PF09992"/>
    </source>
</evidence>
<dbReference type="KEGG" id="cbot:ATE48_01610"/>
<accession>A0A1B1ADS2</accession>
<keyword evidence="1" id="KW-1133">Transmembrane helix</keyword>
<dbReference type="InParanoid" id="A0A1B1ADS2"/>
<proteinExistence type="predicted"/>
<evidence type="ECO:0000256" key="1">
    <source>
        <dbReference type="SAM" id="Phobius"/>
    </source>
</evidence>
<keyword evidence="4" id="KW-1185">Reference proteome</keyword>
<feature type="transmembrane region" description="Helical" evidence="1">
    <location>
        <begin position="6"/>
        <end position="26"/>
    </location>
</feature>
<reference evidence="3 4" key="1">
    <citation type="submission" date="2015-11" db="EMBL/GenBank/DDBJ databases">
        <title>Whole-Genome Sequence of Candidatus Oderbacter manganicum from the National Park Lower Oder Valley, Germany.</title>
        <authorList>
            <person name="Braun B."/>
            <person name="Liere K."/>
            <person name="Szewzyk U."/>
        </authorList>
    </citation>
    <scope>NUCLEOTIDE SEQUENCE [LARGE SCALE GENOMIC DNA]</scope>
    <source>
        <strain evidence="3 4">OTSz_A_272</strain>
    </source>
</reference>
<evidence type="ECO:0000313" key="3">
    <source>
        <dbReference type="EMBL" id="ANP44708.1"/>
    </source>
</evidence>
<dbReference type="STRING" id="1759059.ATE48_01610"/>
<dbReference type="Pfam" id="PF09992">
    <property type="entry name" value="NAGPA"/>
    <property type="match status" value="1"/>
</dbReference>
<dbReference type="InterPro" id="IPR018711">
    <property type="entry name" value="NAGPA"/>
</dbReference>
<gene>
    <name evidence="3" type="ORF">ATE48_01610</name>
</gene>
<dbReference type="RefSeq" id="WP_066767181.1">
    <property type="nucleotide sequence ID" value="NZ_CP013244.1"/>
</dbReference>
<name>A0A1B1ADS2_9PROT</name>
<evidence type="ECO:0000313" key="4">
    <source>
        <dbReference type="Proteomes" id="UP000092498"/>
    </source>
</evidence>
<dbReference type="Proteomes" id="UP000092498">
    <property type="component" value="Chromosome"/>
</dbReference>
<keyword evidence="1" id="KW-0812">Transmembrane</keyword>
<dbReference type="FunCoup" id="A0A1B1ADS2">
    <property type="interactions" value="22"/>
</dbReference>
<sequence>MNFARTPLIAIATLIGLAAAVGLFVLPRMQNRDAPCEVREFETSRFVVCTFDARRQDMRLYSHARDGGYLRSFETLQNELTDREIHAVRFAMNAGMFNDAGAPIGLYVEDGEEQKSISLTDGPGNFHLKPNGVFWQGQDGALHIDVSDDYARELRSPRWATQSGPMLVIDGQLHPRFAEDGTSRFIRNGVGVLDQHTAYFVISSGFVSFGRFARFFRDELHCRDALFLDGAVSSIWAPSVGRYDDNHDLGPMVVISNRPRTR</sequence>
<protein>
    <recommendedName>
        <fullName evidence="2">Phosphodiester glycosidase domain-containing protein</fullName>
    </recommendedName>
</protein>
<organism evidence="3 4">
    <name type="scientific">Candidatus Viadribacter manganicus</name>
    <dbReference type="NCBI Taxonomy" id="1759059"/>
    <lineage>
        <taxon>Bacteria</taxon>
        <taxon>Pseudomonadati</taxon>
        <taxon>Pseudomonadota</taxon>
        <taxon>Alphaproteobacteria</taxon>
        <taxon>Hyphomonadales</taxon>
        <taxon>Hyphomonadaceae</taxon>
        <taxon>Candidatus Viadribacter</taxon>
    </lineage>
</organism>
<keyword evidence="1" id="KW-0472">Membrane</keyword>
<dbReference type="AlphaFoldDB" id="A0A1B1ADS2"/>
<feature type="domain" description="Phosphodiester glycosidase" evidence="2">
    <location>
        <begin position="88"/>
        <end position="236"/>
    </location>
</feature>
<dbReference type="EMBL" id="CP013244">
    <property type="protein sequence ID" value="ANP44708.1"/>
    <property type="molecule type" value="Genomic_DNA"/>
</dbReference>
<dbReference type="OrthoDB" id="5515706at2"/>